<sequence length="360" mass="41431">MKKIAIVLNNISGKGGVERVVTSLSNQLYNKYHCEIHIISLFSTNESEIFYDINSNIKVIHLGNKNLKSVRVFKQFLECNKQKYNYMLCCSVPISVLTLFSKIFGKTSTKIYAWEHSQYEHASYIIKAIRRIIYPFLDGIITLSQHDGNIFRGYLKNVFVIPNFKPFISNQTSNYKNHTLISVGRLSYEKGFDMLIDAFNLIHDQIGDWKLEIYGEGKEYDALSEKIKLYGLENKIFLKTFTSNIMEKYLNASIFICSSRSESFSMVIIEAMECGLPCISFNCKIGPQEIISDGIDGFLVDCFDIEELANKIKLLINDYTLRMNMGVNAKKKAKQYDVEVIMHHWEKILGLEKQDGEKKA</sequence>
<reference evidence="2 3" key="1">
    <citation type="submission" date="2015-01" db="EMBL/GenBank/DDBJ databases">
        <title>Genome sequence of Anoxybacillus ayderensis strain AB04.</title>
        <authorList>
            <person name="Belduz A.O."/>
            <person name="Canakci S."/>
            <person name="Chan K.-G."/>
            <person name="Kahar U.M."/>
            <person name="Yaakob A.S."/>
            <person name="Chan C.S."/>
            <person name="Goh K.M."/>
        </authorList>
    </citation>
    <scope>NUCLEOTIDE SEQUENCE [LARGE SCALE GENOMIC DNA]</scope>
    <source>
        <strain evidence="2 3">AB04</strain>
    </source>
</reference>
<dbReference type="GO" id="GO:0047265">
    <property type="term" value="F:poly(glycerol-phosphate) alpha-glucosyltransferase activity"/>
    <property type="evidence" value="ECO:0007669"/>
    <property type="project" value="UniProtKB-EC"/>
</dbReference>
<dbReference type="PANTHER" id="PTHR12526:SF630">
    <property type="entry name" value="GLYCOSYLTRANSFERASE"/>
    <property type="match status" value="1"/>
</dbReference>
<protein>
    <submittedName>
        <fullName evidence="2">Putative poly(Glycerol-phosphate) alpha-glucosyltransferase</fullName>
        <ecNumber evidence="2">2.4.1.52</ecNumber>
    </submittedName>
</protein>
<dbReference type="InterPro" id="IPR001296">
    <property type="entry name" value="Glyco_trans_1"/>
</dbReference>
<dbReference type="Gene3D" id="3.40.50.2000">
    <property type="entry name" value="Glycogen Phosphorylase B"/>
    <property type="match status" value="2"/>
</dbReference>
<evidence type="ECO:0000313" key="2">
    <source>
        <dbReference type="EMBL" id="KIP21006.1"/>
    </source>
</evidence>
<keyword evidence="3" id="KW-1185">Reference proteome</keyword>
<dbReference type="AlphaFoldDB" id="A0A0D0GYU3"/>
<dbReference type="Pfam" id="PF00534">
    <property type="entry name" value="Glycos_transf_1"/>
    <property type="match status" value="1"/>
</dbReference>
<dbReference type="PATRIC" id="fig|265546.4.peg.1726"/>
<dbReference type="RefSeq" id="WP_004577789.1">
    <property type="nucleotide sequence ID" value="NZ_JXTG01000008.1"/>
</dbReference>
<dbReference type="SUPFAM" id="SSF53756">
    <property type="entry name" value="UDP-Glycosyltransferase/glycogen phosphorylase"/>
    <property type="match status" value="1"/>
</dbReference>
<dbReference type="EMBL" id="JXTG01000008">
    <property type="protein sequence ID" value="KIP21006.1"/>
    <property type="molecule type" value="Genomic_DNA"/>
</dbReference>
<keyword evidence="2" id="KW-0328">Glycosyltransferase</keyword>
<organism evidence="2 3">
    <name type="scientific">Anoxybacillus ayderensis</name>
    <dbReference type="NCBI Taxonomy" id="265546"/>
    <lineage>
        <taxon>Bacteria</taxon>
        <taxon>Bacillati</taxon>
        <taxon>Bacillota</taxon>
        <taxon>Bacilli</taxon>
        <taxon>Bacillales</taxon>
        <taxon>Anoxybacillaceae</taxon>
        <taxon>Anoxybacillus</taxon>
    </lineage>
</organism>
<dbReference type="CDD" id="cd03820">
    <property type="entry name" value="GT4_AmsD-like"/>
    <property type="match status" value="1"/>
</dbReference>
<accession>A0A0D0GYU3</accession>
<dbReference type="Proteomes" id="UP000032047">
    <property type="component" value="Unassembled WGS sequence"/>
</dbReference>
<comment type="caution">
    <text evidence="2">The sequence shown here is derived from an EMBL/GenBank/DDBJ whole genome shotgun (WGS) entry which is preliminary data.</text>
</comment>
<dbReference type="EC" id="2.4.1.52" evidence="2"/>
<keyword evidence="2" id="KW-0808">Transferase</keyword>
<proteinExistence type="predicted"/>
<name>A0A0D0GYU3_9BACL</name>
<gene>
    <name evidence="2" type="ORF">JV16_01731</name>
</gene>
<evidence type="ECO:0000259" key="1">
    <source>
        <dbReference type="Pfam" id="PF00534"/>
    </source>
</evidence>
<feature type="domain" description="Glycosyl transferase family 1" evidence="1">
    <location>
        <begin position="172"/>
        <end position="331"/>
    </location>
</feature>
<dbReference type="PANTHER" id="PTHR12526">
    <property type="entry name" value="GLYCOSYLTRANSFERASE"/>
    <property type="match status" value="1"/>
</dbReference>
<evidence type="ECO:0000313" key="3">
    <source>
        <dbReference type="Proteomes" id="UP000032047"/>
    </source>
</evidence>